<feature type="domain" description="DUF4367" evidence="1">
    <location>
        <begin position="47"/>
        <end position="167"/>
    </location>
</feature>
<gene>
    <name evidence="2" type="ORF">WAZ07_21050</name>
</gene>
<keyword evidence="3" id="KW-1185">Reference proteome</keyword>
<evidence type="ECO:0000259" key="1">
    <source>
        <dbReference type="Pfam" id="PF14285"/>
    </source>
</evidence>
<proteinExistence type="predicted"/>
<organism evidence="2 3">
    <name type="scientific">Bacillus bruguierae</name>
    <dbReference type="NCBI Taxonomy" id="3127667"/>
    <lineage>
        <taxon>Bacteria</taxon>
        <taxon>Bacillati</taxon>
        <taxon>Bacillota</taxon>
        <taxon>Bacilli</taxon>
        <taxon>Bacillales</taxon>
        <taxon>Bacillaceae</taxon>
        <taxon>Bacillus</taxon>
    </lineage>
</organism>
<accession>A0ABU8FLW9</accession>
<evidence type="ECO:0000313" key="2">
    <source>
        <dbReference type="EMBL" id="MEI4803686.1"/>
    </source>
</evidence>
<name>A0ABU8FLW9_9BACI</name>
<protein>
    <submittedName>
        <fullName evidence="2">DUF4367 domain-containing protein</fullName>
    </submittedName>
</protein>
<dbReference type="EMBL" id="JBAWSX010000016">
    <property type="protein sequence ID" value="MEI4803686.1"/>
    <property type="molecule type" value="Genomic_DNA"/>
</dbReference>
<reference evidence="2 3" key="1">
    <citation type="submission" date="2024-01" db="EMBL/GenBank/DDBJ databases">
        <title>Seven novel Bacillus-like species.</title>
        <authorList>
            <person name="Liu G."/>
        </authorList>
    </citation>
    <scope>NUCLEOTIDE SEQUENCE [LARGE SCALE GENOMIC DNA]</scope>
    <source>
        <strain evidence="2 3">FJAT-51639</strain>
    </source>
</reference>
<dbReference type="InterPro" id="IPR025377">
    <property type="entry name" value="DUF4367"/>
</dbReference>
<dbReference type="RefSeq" id="WP_336473995.1">
    <property type="nucleotide sequence ID" value="NZ_JBAWSX010000016.1"/>
</dbReference>
<dbReference type="Proteomes" id="UP001372526">
    <property type="component" value="Unassembled WGS sequence"/>
</dbReference>
<dbReference type="Pfam" id="PF14285">
    <property type="entry name" value="DUF4367"/>
    <property type="match status" value="1"/>
</dbReference>
<comment type="caution">
    <text evidence="2">The sequence shown here is derived from an EMBL/GenBank/DDBJ whole genome shotgun (WGS) entry which is preliminary data.</text>
</comment>
<evidence type="ECO:0000313" key="3">
    <source>
        <dbReference type="Proteomes" id="UP001372526"/>
    </source>
</evidence>
<sequence length="173" mass="20131">MKFPMHLLVTSILISINPILVQTKEIKYNHNSITVSEIKKKVGFKVYVPKQVPNNWTLEIKTYPWREKENIAYFRLHYMDSKDEKLLLGIAQRKKTSNTEDTHPHAKQVDINGYKGYFEEWGNSGELDKKGELVTGGLLSWTQKGTYIQMDSSRISKEKMLEIARSMEAHKNE</sequence>